<evidence type="ECO:0000313" key="4">
    <source>
        <dbReference type="Proteomes" id="UP000732105"/>
    </source>
</evidence>
<dbReference type="Gene3D" id="2.160.10.10">
    <property type="entry name" value="Hexapeptide repeat proteins"/>
    <property type="match status" value="1"/>
</dbReference>
<sequence>MNYILFDDGAWNELLPLTFTRPVSEVRVGILTIREKWEQLLKVDFSFLTQDYLSEKYSLKKEELNILINGSVIPNGELIEAIQKLKDGELLMADKTVLAARLQADEITLVQKEKIESEKIVAFSGEFDRVLKSYDIFSLNDKILREDFKLLTEGKESQAIPESVNVQGKENIFIEEGAKVEFASLNAEKGPIYIGKGAEIMEGVLVRGPLAMCEHAVLNMGAKVYGATTLGPYCKAGGELNNVVMFGYSNKAHDGFLGNAVLGEWCNIGADTNNSNLKNNYSQVKLWNYVTQNFARTGLQFCGTIMGDHSKLGINTMLNTGTVIGVSANVFGAGFPRNFIPSFSMGGNHGFKEYRLNATFEVADLVMQRRGKAFDDTEKRILTHIFEMTKEYRKSF</sequence>
<protein>
    <submittedName>
        <fullName evidence="3">Glucose-1-phosphate thymidylyltransferase</fullName>
    </submittedName>
</protein>
<dbReference type="InterPro" id="IPR011004">
    <property type="entry name" value="Trimer_LpxA-like_sf"/>
</dbReference>
<dbReference type="PANTHER" id="PTHR43584">
    <property type="entry name" value="NUCLEOTIDYL TRANSFERASE"/>
    <property type="match status" value="1"/>
</dbReference>
<proteinExistence type="predicted"/>
<dbReference type="RefSeq" id="WP_171595721.1">
    <property type="nucleotide sequence ID" value="NZ_RZNH01000018.1"/>
</dbReference>
<dbReference type="CDD" id="cd05635">
    <property type="entry name" value="LbH_unknown"/>
    <property type="match status" value="1"/>
</dbReference>
<organism evidence="3 4">
    <name type="scientific">Marinifilum caeruleilacunae</name>
    <dbReference type="NCBI Taxonomy" id="2499076"/>
    <lineage>
        <taxon>Bacteria</taxon>
        <taxon>Pseudomonadati</taxon>
        <taxon>Bacteroidota</taxon>
        <taxon>Bacteroidia</taxon>
        <taxon>Marinilabiliales</taxon>
        <taxon>Marinifilaceae</taxon>
    </lineage>
</organism>
<dbReference type="SUPFAM" id="SSF51161">
    <property type="entry name" value="Trimeric LpxA-like enzymes"/>
    <property type="match status" value="1"/>
</dbReference>
<dbReference type="NCBIfam" id="TIGR03991">
    <property type="entry name" value="alt_bact_glmU"/>
    <property type="match status" value="1"/>
</dbReference>
<keyword evidence="2" id="KW-0012">Acyltransferase</keyword>
<comment type="caution">
    <text evidence="3">The sequence shown here is derived from an EMBL/GenBank/DDBJ whole genome shotgun (WGS) entry which is preliminary data.</text>
</comment>
<dbReference type="Proteomes" id="UP000732105">
    <property type="component" value="Unassembled WGS sequence"/>
</dbReference>
<dbReference type="PANTHER" id="PTHR43584:SF9">
    <property type="entry name" value="TRANSFERASE HEXAPEPTIDE REPEAT CONTAINING PROTEIN"/>
    <property type="match status" value="1"/>
</dbReference>
<evidence type="ECO:0000313" key="3">
    <source>
        <dbReference type="EMBL" id="NOU60436.1"/>
    </source>
</evidence>
<keyword evidence="4" id="KW-1185">Reference proteome</keyword>
<dbReference type="EMBL" id="RZNH01000018">
    <property type="protein sequence ID" value="NOU60436.1"/>
    <property type="molecule type" value="Genomic_DNA"/>
</dbReference>
<dbReference type="Pfam" id="PF13562">
    <property type="entry name" value="NTP_transf_4"/>
    <property type="match status" value="1"/>
</dbReference>
<accession>A0ABX1WWY5</accession>
<evidence type="ECO:0000256" key="1">
    <source>
        <dbReference type="ARBA" id="ARBA00022679"/>
    </source>
</evidence>
<evidence type="ECO:0000256" key="2">
    <source>
        <dbReference type="ARBA" id="ARBA00023315"/>
    </source>
</evidence>
<dbReference type="InterPro" id="IPR023917">
    <property type="entry name" value="Bifunctiontional_GlmU_bac-type"/>
</dbReference>
<dbReference type="InterPro" id="IPR050065">
    <property type="entry name" value="GlmU-like"/>
</dbReference>
<keyword evidence="1" id="KW-0808">Transferase</keyword>
<name>A0ABX1WWY5_9BACT</name>
<reference evidence="3 4" key="1">
    <citation type="submission" date="2018-12" db="EMBL/GenBank/DDBJ databases">
        <title>Marinifilum JC070 sp. nov., a marine bacterium isolated from Yongle Blue Hole in the South China Sea.</title>
        <authorList>
            <person name="Fu T."/>
        </authorList>
    </citation>
    <scope>NUCLEOTIDE SEQUENCE [LARGE SCALE GENOMIC DNA]</scope>
    <source>
        <strain evidence="3 4">JC070</strain>
    </source>
</reference>
<gene>
    <name evidence="3" type="ORF">ELS83_11440</name>
</gene>